<accession>A0AAU8N189</accession>
<reference evidence="3" key="1">
    <citation type="submission" date="2024-06" db="EMBL/GenBank/DDBJ databases">
        <authorList>
            <person name="Li S."/>
        </authorList>
    </citation>
    <scope>NUCLEOTIDE SEQUENCE</scope>
    <source>
        <strain evidence="3">SR10</strain>
    </source>
</reference>
<dbReference type="Pfam" id="PF01593">
    <property type="entry name" value="Amino_oxidase"/>
    <property type="match status" value="1"/>
</dbReference>
<dbReference type="EMBL" id="CP159925">
    <property type="protein sequence ID" value="XCO76848.1"/>
    <property type="molecule type" value="Genomic_DNA"/>
</dbReference>
<gene>
    <name evidence="3" type="ORF">ABU614_08700</name>
</gene>
<feature type="domain" description="Amine oxidase" evidence="2">
    <location>
        <begin position="10"/>
        <end position="282"/>
    </location>
</feature>
<evidence type="ECO:0000256" key="1">
    <source>
        <dbReference type="SAM" id="MobiDB-lite"/>
    </source>
</evidence>
<feature type="region of interest" description="Disordered" evidence="1">
    <location>
        <begin position="416"/>
        <end position="435"/>
    </location>
</feature>
<dbReference type="AlphaFoldDB" id="A0AAU8N189"/>
<dbReference type="InterPro" id="IPR036188">
    <property type="entry name" value="FAD/NAD-bd_sf"/>
</dbReference>
<dbReference type="SUPFAM" id="SSF51905">
    <property type="entry name" value="FAD/NAD(P)-binding domain"/>
    <property type="match status" value="1"/>
</dbReference>
<protein>
    <submittedName>
        <fullName evidence="3">FAD-dependent oxidoreductase</fullName>
    </submittedName>
</protein>
<evidence type="ECO:0000313" key="3">
    <source>
        <dbReference type="EMBL" id="XCO76848.1"/>
    </source>
</evidence>
<dbReference type="InterPro" id="IPR050464">
    <property type="entry name" value="Zeta_carotene_desat/Oxidored"/>
</dbReference>
<feature type="compositionally biased region" description="Basic and acidic residues" evidence="1">
    <location>
        <begin position="421"/>
        <end position="435"/>
    </location>
</feature>
<proteinExistence type="predicted"/>
<name>A0AAU8N189_9GAMM</name>
<organism evidence="3">
    <name type="scientific">Lysobacter firmicutimachus</name>
    <dbReference type="NCBI Taxonomy" id="1792846"/>
    <lineage>
        <taxon>Bacteria</taxon>
        <taxon>Pseudomonadati</taxon>
        <taxon>Pseudomonadota</taxon>
        <taxon>Gammaproteobacteria</taxon>
        <taxon>Lysobacterales</taxon>
        <taxon>Lysobacteraceae</taxon>
        <taxon>Lysobacter</taxon>
    </lineage>
</organism>
<sequence>MRIAVIGSGIAGLSSAWLLHREHDVALFERDARLGGHTHTHEVRIGAREYRVDTGFIVFNTEHYPLLSRLFAELGVVSRPTTMSFSVQCQRSGLEYNATDLDSLFCQRRNLLSPRFWGMVRDLIRFYRRAPELLQDCGPGPSLGEYLRRERYGAAFRDLHLLPMTCALWSLPVDRALEFPARYLVRFLANHQMLQIAGRPQWRVVDGGSDRYLTAMRSRWNVRERSGCAVLGLRRDADGVWVRHAGGVERFDHVVLACHSDQALALLEDASAEEREVLGAIAYQPNDVVLHTDARLLPRRRKAWAAWNAYVPADPAAGCTVSYCMNLLQGLDAPEPVVVTLNRSADIDPSKVLARMRYEHPVHDPAAVAAQQRKPEIQGRRRTWFAGAYWGWGFHEDGIRSAVEVAQGLGATAGTRFALAPHRDPGPRRDAREAA</sequence>
<evidence type="ECO:0000259" key="2">
    <source>
        <dbReference type="Pfam" id="PF01593"/>
    </source>
</evidence>
<dbReference type="InterPro" id="IPR002937">
    <property type="entry name" value="Amino_oxidase"/>
</dbReference>
<dbReference type="PANTHER" id="PTHR42923:SF17">
    <property type="entry name" value="AMINE OXIDASE DOMAIN-CONTAINING PROTEIN"/>
    <property type="match status" value="1"/>
</dbReference>
<dbReference type="RefSeq" id="WP_363800106.1">
    <property type="nucleotide sequence ID" value="NZ_CP159925.1"/>
</dbReference>
<dbReference type="Gene3D" id="1.10.405.20">
    <property type="match status" value="1"/>
</dbReference>
<dbReference type="GO" id="GO:0016491">
    <property type="term" value="F:oxidoreductase activity"/>
    <property type="evidence" value="ECO:0007669"/>
    <property type="project" value="InterPro"/>
</dbReference>
<dbReference type="Gene3D" id="3.30.70.1990">
    <property type="match status" value="1"/>
</dbReference>
<dbReference type="PANTHER" id="PTHR42923">
    <property type="entry name" value="PROTOPORPHYRINOGEN OXIDASE"/>
    <property type="match status" value="1"/>
</dbReference>
<dbReference type="Gene3D" id="3.50.50.60">
    <property type="entry name" value="FAD/NAD(P)-binding domain"/>
    <property type="match status" value="1"/>
</dbReference>
<dbReference type="FunFam" id="1.10.405.20:FF:000001">
    <property type="entry name" value="Amine oxidase"/>
    <property type="match status" value="1"/>
</dbReference>